<sequence>MVVNETAAVLEKLSAAIGLEYVLTDESDREFYAMDVYNFRHLPVAVVQPGTVQEIQEIARIATESNLALVPRGGGASYTDAYLPNREDSLLIDTGRLKHIVEINAEDMYVTVEPGVTWAELTDALAEQGLRTPFWGPFSGLKATVGGSTSQNSVSLGSGTYGISADSILSFQIVLANGEILRTGSDAIANGQPFFRWYGPDMTGLFTGDAGALGIKAAITLRLIRRPTRTMACSFGFETFDTMAAGMIAAAREGVASNNFGLDPKLQQGQLGSTSTTDAFNAAWAVYKTARNPFDGAVQLGKMAAAGKRFLTGFDFSAHFGVEGCSRAEVAAKLAVVRKAVSEHGIEIANTIPTVLMAMPFIPLYPILGPRGERWVPMHGILSFSRVPKFHAELRDLYKTFADRMRECKVEKAGMFTTISTNGFLYEPVFYWEDDRTVFHKRYLPQDYLDSLPEYMPNPAGRELVSEMKQKIQEIFSSVGAVHLQVGKSYPYMEHRHPEASRILKNVKHSLDPDGLMNPGGLGL</sequence>
<dbReference type="InterPro" id="IPR016164">
    <property type="entry name" value="FAD-linked_Oxase-like_C"/>
</dbReference>
<dbReference type="EMBL" id="UINC01013784">
    <property type="protein sequence ID" value="SVA59312.1"/>
    <property type="molecule type" value="Genomic_DNA"/>
</dbReference>
<comment type="similarity">
    <text evidence="1">Belongs to the FAD-binding oxidoreductase/transferase type 4 family.</text>
</comment>
<dbReference type="InterPro" id="IPR036318">
    <property type="entry name" value="FAD-bd_PCMH-like_sf"/>
</dbReference>
<dbReference type="Gene3D" id="3.30.465.10">
    <property type="match status" value="1"/>
</dbReference>
<reference evidence="5" key="1">
    <citation type="submission" date="2018-05" db="EMBL/GenBank/DDBJ databases">
        <authorList>
            <person name="Lanie J.A."/>
            <person name="Ng W.-L."/>
            <person name="Kazmierczak K.M."/>
            <person name="Andrzejewski T.M."/>
            <person name="Davidsen T.M."/>
            <person name="Wayne K.J."/>
            <person name="Tettelin H."/>
            <person name="Glass J.I."/>
            <person name="Rusch D."/>
            <person name="Podicherti R."/>
            <person name="Tsui H.-C.T."/>
            <person name="Winkler M.E."/>
        </authorList>
    </citation>
    <scope>NUCLEOTIDE SEQUENCE</scope>
</reference>
<keyword evidence="3" id="KW-0274">FAD</keyword>
<dbReference type="PROSITE" id="PS51387">
    <property type="entry name" value="FAD_PCMH"/>
    <property type="match status" value="1"/>
</dbReference>
<evidence type="ECO:0000256" key="1">
    <source>
        <dbReference type="ARBA" id="ARBA00008000"/>
    </source>
</evidence>
<dbReference type="GO" id="GO:0008720">
    <property type="term" value="F:D-lactate dehydrogenase (NAD+) activity"/>
    <property type="evidence" value="ECO:0007669"/>
    <property type="project" value="TreeGrafter"/>
</dbReference>
<protein>
    <recommendedName>
        <fullName evidence="4">FAD-binding PCMH-type domain-containing protein</fullName>
    </recommendedName>
</protein>
<dbReference type="GO" id="GO:0071949">
    <property type="term" value="F:FAD binding"/>
    <property type="evidence" value="ECO:0007669"/>
    <property type="project" value="InterPro"/>
</dbReference>
<proteinExistence type="inferred from homology"/>
<keyword evidence="2" id="KW-0285">Flavoprotein</keyword>
<dbReference type="Gene3D" id="3.30.43.10">
    <property type="entry name" value="Uridine Diphospho-n-acetylenolpyruvylglucosamine Reductase, domain 2"/>
    <property type="match status" value="1"/>
</dbReference>
<organism evidence="5">
    <name type="scientific">marine metagenome</name>
    <dbReference type="NCBI Taxonomy" id="408172"/>
    <lineage>
        <taxon>unclassified sequences</taxon>
        <taxon>metagenomes</taxon>
        <taxon>ecological metagenomes</taxon>
    </lineage>
</organism>
<evidence type="ECO:0000259" key="4">
    <source>
        <dbReference type="PROSITE" id="PS51387"/>
    </source>
</evidence>
<accession>A0A381X401</accession>
<evidence type="ECO:0000256" key="2">
    <source>
        <dbReference type="ARBA" id="ARBA00022630"/>
    </source>
</evidence>
<dbReference type="PANTHER" id="PTHR11748:SF111">
    <property type="entry name" value="D-LACTATE DEHYDROGENASE, MITOCHONDRIAL-RELATED"/>
    <property type="match status" value="1"/>
</dbReference>
<feature type="domain" description="FAD-binding PCMH-type" evidence="4">
    <location>
        <begin position="39"/>
        <end position="226"/>
    </location>
</feature>
<dbReference type="SUPFAM" id="SSF56176">
    <property type="entry name" value="FAD-binding/transporter-associated domain-like"/>
    <property type="match status" value="1"/>
</dbReference>
<dbReference type="AlphaFoldDB" id="A0A381X401"/>
<evidence type="ECO:0000313" key="5">
    <source>
        <dbReference type="EMBL" id="SVA59312.1"/>
    </source>
</evidence>
<dbReference type="InterPro" id="IPR016167">
    <property type="entry name" value="FAD-bd_PCMH_sub1"/>
</dbReference>
<dbReference type="Pfam" id="PF01565">
    <property type="entry name" value="FAD_binding_4"/>
    <property type="match status" value="1"/>
</dbReference>
<dbReference type="InterPro" id="IPR016166">
    <property type="entry name" value="FAD-bd_PCMH"/>
</dbReference>
<dbReference type="PANTHER" id="PTHR11748">
    <property type="entry name" value="D-LACTATE DEHYDROGENASE"/>
    <property type="match status" value="1"/>
</dbReference>
<gene>
    <name evidence="5" type="ORF">METZ01_LOCUS112166</name>
</gene>
<dbReference type="InterPro" id="IPR016169">
    <property type="entry name" value="FAD-bd_PCMH_sub2"/>
</dbReference>
<dbReference type="GO" id="GO:0004458">
    <property type="term" value="F:D-lactate dehydrogenase (cytochrome) activity"/>
    <property type="evidence" value="ECO:0007669"/>
    <property type="project" value="TreeGrafter"/>
</dbReference>
<dbReference type="InterPro" id="IPR006094">
    <property type="entry name" value="Oxid_FAD_bind_N"/>
</dbReference>
<dbReference type="SUPFAM" id="SSF55103">
    <property type="entry name" value="FAD-linked oxidases, C-terminal domain"/>
    <property type="match status" value="1"/>
</dbReference>
<dbReference type="GO" id="GO:1903457">
    <property type="term" value="P:lactate catabolic process"/>
    <property type="evidence" value="ECO:0007669"/>
    <property type="project" value="TreeGrafter"/>
</dbReference>
<evidence type="ECO:0000256" key="3">
    <source>
        <dbReference type="ARBA" id="ARBA00022827"/>
    </source>
</evidence>
<name>A0A381X401_9ZZZZ</name>